<gene>
    <name evidence="2" type="ORF">GJ688_15215</name>
</gene>
<feature type="domain" description="Glycosyl hydrolase family 13 catalytic" evidence="1">
    <location>
        <begin position="14"/>
        <end position="393"/>
    </location>
</feature>
<sequence length="497" mass="57258">MGAPPWFRSAIIYQIYPRVYGMKKGKFGTFRDIQRDLPRIQSLGVNTLYLLPIQPSGQIQRKGIAGSPYAIADYKGIAPEYIELEGREPASEEERAQWGKEQFRDLVREAHSLGMQVLLDFVGNHCAPDNVLLDPANPPEKGGYHPEWFLWSGGPYPIPSNQDWSDTAELNYGIPIPGKPNFERLRYVDDQIREAMWQYMISVLKYWVKEFDIDGYRCDFAHWVPLEFWQKAISQVKGLKPEIVFVAEAYERLKELLESGFDGVYAFELYNQLKSLHHDIRHSDPYFEIRYIEDKINWEYSHYPRGTSMVRYTENHDEVRSVIMYGGIERSKPPFLLALTLPGVPMLYAGQENGAYIRPPLFEGNFGENEFRPIDFQTHPELLAWYRHVLAIRSTKAYLQGEEVRFFPTSSRKVSAFLRKQGDAMALVMINFNAEPQAESVQFQVPPEVYDGEQEGELVDLLDSGIVISLSTGRPPEQVALYLAPLQSVILEVRRNN</sequence>
<dbReference type="PANTHER" id="PTHR10357">
    <property type="entry name" value="ALPHA-AMYLASE FAMILY MEMBER"/>
    <property type="match status" value="1"/>
</dbReference>
<dbReference type="SUPFAM" id="SSF51445">
    <property type="entry name" value="(Trans)glycosidases"/>
    <property type="match status" value="1"/>
</dbReference>
<protein>
    <recommendedName>
        <fullName evidence="1">Glycosyl hydrolase family 13 catalytic domain-containing protein</fullName>
    </recommendedName>
</protein>
<dbReference type="Proteomes" id="UP000430670">
    <property type="component" value="Unassembled WGS sequence"/>
</dbReference>
<organism evidence="2 3">
    <name type="scientific">Heliobacterium mobile</name>
    <name type="common">Heliobacillus mobilis</name>
    <dbReference type="NCBI Taxonomy" id="28064"/>
    <lineage>
        <taxon>Bacteria</taxon>
        <taxon>Bacillati</taxon>
        <taxon>Bacillota</taxon>
        <taxon>Clostridia</taxon>
        <taxon>Eubacteriales</taxon>
        <taxon>Heliobacteriaceae</taxon>
        <taxon>Heliobacterium</taxon>
    </lineage>
</organism>
<reference evidence="2 3" key="1">
    <citation type="submission" date="2019-11" db="EMBL/GenBank/DDBJ databases">
        <title>Whole-genome sequence of a the green, strictly anaerobic photosynthetic bacterium Heliobacillus mobilis DSM 6151.</title>
        <authorList>
            <person name="Kyndt J.A."/>
            <person name="Meyer T.E."/>
        </authorList>
    </citation>
    <scope>NUCLEOTIDE SEQUENCE [LARGE SCALE GENOMIC DNA]</scope>
    <source>
        <strain evidence="2 3">DSM 6151</strain>
    </source>
</reference>
<proteinExistence type="predicted"/>
<dbReference type="AlphaFoldDB" id="A0A6I3SN50"/>
<dbReference type="Pfam" id="PF00128">
    <property type="entry name" value="Alpha-amylase"/>
    <property type="match status" value="1"/>
</dbReference>
<dbReference type="GO" id="GO:0004556">
    <property type="term" value="F:alpha-amylase activity"/>
    <property type="evidence" value="ECO:0007669"/>
    <property type="project" value="TreeGrafter"/>
</dbReference>
<dbReference type="GO" id="GO:0009313">
    <property type="term" value="P:oligosaccharide catabolic process"/>
    <property type="evidence" value="ECO:0007669"/>
    <property type="project" value="TreeGrafter"/>
</dbReference>
<evidence type="ECO:0000313" key="3">
    <source>
        <dbReference type="Proteomes" id="UP000430670"/>
    </source>
</evidence>
<dbReference type="Gene3D" id="3.20.20.80">
    <property type="entry name" value="Glycosidases"/>
    <property type="match status" value="1"/>
</dbReference>
<dbReference type="SMART" id="SM00642">
    <property type="entry name" value="Aamy"/>
    <property type="match status" value="1"/>
</dbReference>
<dbReference type="InterPro" id="IPR017853">
    <property type="entry name" value="GH"/>
</dbReference>
<evidence type="ECO:0000313" key="2">
    <source>
        <dbReference type="EMBL" id="MTV50319.1"/>
    </source>
</evidence>
<comment type="caution">
    <text evidence="2">The sequence shown here is derived from an EMBL/GenBank/DDBJ whole genome shotgun (WGS) entry which is preliminary data.</text>
</comment>
<keyword evidence="3" id="KW-1185">Reference proteome</keyword>
<name>A0A6I3SN50_HELMO</name>
<evidence type="ECO:0000259" key="1">
    <source>
        <dbReference type="SMART" id="SM00642"/>
    </source>
</evidence>
<dbReference type="InterPro" id="IPR006047">
    <property type="entry name" value="GH13_cat_dom"/>
</dbReference>
<dbReference type="RefSeq" id="WP_155477403.1">
    <property type="nucleotide sequence ID" value="NZ_WNKU01000022.1"/>
</dbReference>
<dbReference type="CDD" id="cd11313">
    <property type="entry name" value="AmyAc_arch_bac_AmyA"/>
    <property type="match status" value="1"/>
</dbReference>
<dbReference type="OrthoDB" id="9805159at2"/>
<dbReference type="EMBL" id="WNKU01000022">
    <property type="protein sequence ID" value="MTV50319.1"/>
    <property type="molecule type" value="Genomic_DNA"/>
</dbReference>
<accession>A0A6I3SN50</accession>
<dbReference type="PANTHER" id="PTHR10357:SF205">
    <property type="entry name" value="O-GLYCOSYL HYDROLASE FAMILY 13"/>
    <property type="match status" value="1"/>
</dbReference>